<feature type="chain" id="PRO_5011516031" evidence="1">
    <location>
        <begin position="21"/>
        <end position="166"/>
    </location>
</feature>
<name>A0A1I5DJ74_9FLAO</name>
<dbReference type="GO" id="GO:0008233">
    <property type="term" value="F:peptidase activity"/>
    <property type="evidence" value="ECO:0007669"/>
    <property type="project" value="UniProtKB-KW"/>
</dbReference>
<dbReference type="EMBL" id="FOVI01000016">
    <property type="protein sequence ID" value="SFN99263.1"/>
    <property type="molecule type" value="Genomic_DNA"/>
</dbReference>
<dbReference type="InterPro" id="IPR022118">
    <property type="entry name" value="Peptidase_C70_AvrRpt2"/>
</dbReference>
<keyword evidence="3" id="KW-1185">Reference proteome</keyword>
<protein>
    <submittedName>
        <fullName evidence="2">Papain-like cysteine protease AvrRpt2</fullName>
    </submittedName>
</protein>
<sequence length="166" mass="18637">MKTKILMLVLLLYSTSQLKAQINCQEKSMWCWAACVQSALGQAGVQQTQSQIVSRLTGWPEDRPARSEEVIALLTSYNFRAWNVAYPANPEQLYNTLASGWKLIAFVNPSNNPNIGHFIMLQGISPYTGNIMVSDPSSCLTYEQDIQHLYYAWKWSSSIVVGTPLT</sequence>
<evidence type="ECO:0000256" key="1">
    <source>
        <dbReference type="SAM" id="SignalP"/>
    </source>
</evidence>
<organism evidence="2 3">
    <name type="scientific">Paenimyroides ummariense</name>
    <dbReference type="NCBI Taxonomy" id="913024"/>
    <lineage>
        <taxon>Bacteria</taxon>
        <taxon>Pseudomonadati</taxon>
        <taxon>Bacteroidota</taxon>
        <taxon>Flavobacteriia</taxon>
        <taxon>Flavobacteriales</taxon>
        <taxon>Flavobacteriaceae</taxon>
        <taxon>Paenimyroides</taxon>
    </lineage>
</organism>
<dbReference type="GO" id="GO:0006508">
    <property type="term" value="P:proteolysis"/>
    <property type="evidence" value="ECO:0007669"/>
    <property type="project" value="UniProtKB-KW"/>
</dbReference>
<dbReference type="STRING" id="913024.SAMN05421741_11620"/>
<keyword evidence="1" id="KW-0732">Signal</keyword>
<dbReference type="AlphaFoldDB" id="A0A1I5DJ74"/>
<evidence type="ECO:0000313" key="2">
    <source>
        <dbReference type="EMBL" id="SFN99263.1"/>
    </source>
</evidence>
<accession>A0A1I5DJ74</accession>
<proteinExistence type="predicted"/>
<evidence type="ECO:0000313" key="3">
    <source>
        <dbReference type="Proteomes" id="UP000199036"/>
    </source>
</evidence>
<dbReference type="OrthoDB" id="5148996at2"/>
<keyword evidence="2" id="KW-0378">Hydrolase</keyword>
<dbReference type="Proteomes" id="UP000199036">
    <property type="component" value="Unassembled WGS sequence"/>
</dbReference>
<dbReference type="Gene3D" id="3.90.70.10">
    <property type="entry name" value="Cysteine proteinases"/>
    <property type="match status" value="1"/>
</dbReference>
<feature type="signal peptide" evidence="1">
    <location>
        <begin position="1"/>
        <end position="20"/>
    </location>
</feature>
<reference evidence="3" key="1">
    <citation type="submission" date="2016-10" db="EMBL/GenBank/DDBJ databases">
        <authorList>
            <person name="Varghese N."/>
            <person name="Submissions S."/>
        </authorList>
    </citation>
    <scope>NUCLEOTIDE SEQUENCE [LARGE SCALE GENOMIC DNA]</scope>
    <source>
        <strain evidence="3">DS-12</strain>
    </source>
</reference>
<dbReference type="Pfam" id="PF12385">
    <property type="entry name" value="Peptidase_C70"/>
    <property type="match status" value="1"/>
</dbReference>
<gene>
    <name evidence="2" type="ORF">SAMN05421741_11620</name>
</gene>
<keyword evidence="2" id="KW-0645">Protease</keyword>